<protein>
    <submittedName>
        <fullName evidence="1">Uncharacterized protein</fullName>
    </submittedName>
</protein>
<proteinExistence type="predicted"/>
<keyword evidence="2" id="KW-1185">Reference proteome</keyword>
<dbReference type="RefSeq" id="WP_120709596.1">
    <property type="nucleotide sequence ID" value="NZ_RBCJ01000001.1"/>
</dbReference>
<organism evidence="1 2">
    <name type="scientific">Ulvibacterium marinum</name>
    <dbReference type="NCBI Taxonomy" id="2419782"/>
    <lineage>
        <taxon>Bacteria</taxon>
        <taxon>Pseudomonadati</taxon>
        <taxon>Bacteroidota</taxon>
        <taxon>Flavobacteriia</taxon>
        <taxon>Flavobacteriales</taxon>
        <taxon>Flavobacteriaceae</taxon>
        <taxon>Ulvibacterium</taxon>
    </lineage>
</organism>
<name>A0A3B0C8K9_9FLAO</name>
<evidence type="ECO:0000313" key="1">
    <source>
        <dbReference type="EMBL" id="RKN82405.1"/>
    </source>
</evidence>
<dbReference type="EMBL" id="RBCJ01000001">
    <property type="protein sequence ID" value="RKN82405.1"/>
    <property type="molecule type" value="Genomic_DNA"/>
</dbReference>
<accession>A0A3B0C8K9</accession>
<sequence>MRYLPISLLFLIWACASYPERNNFQSMETSGGSITNPYFSNPKKDYVYKADINLYKKNFSGILILKKLGVQHHRVVFTTELGNTIFDFSFRDGDFRVNHILSEMNKKMVINLLKKDFRTLVTENPSVLNRFASEDRFIFETEMAKWKNYYYTIDRKLEKIVQTKNGKKKVSFIFSSVDAEVAKNIQILHHNIKLSIRLKAI</sequence>
<dbReference type="Proteomes" id="UP000276603">
    <property type="component" value="Unassembled WGS sequence"/>
</dbReference>
<comment type="caution">
    <text evidence="1">The sequence shown here is derived from an EMBL/GenBank/DDBJ whole genome shotgun (WGS) entry which is preliminary data.</text>
</comment>
<gene>
    <name evidence="1" type="ORF">D7Z94_00695</name>
</gene>
<reference evidence="1 2" key="1">
    <citation type="submission" date="2018-10" db="EMBL/GenBank/DDBJ databases">
        <title>Ulvibacterium marinum gen. nov., sp. nov., a novel marine bacterium of the family Flavobacteriaceae, isolated from a culture of the green alga Ulva prolifera.</title>
        <authorList>
            <person name="Zhang Z."/>
        </authorList>
    </citation>
    <scope>NUCLEOTIDE SEQUENCE [LARGE SCALE GENOMIC DNA]</scope>
    <source>
        <strain evidence="1 2">CCMM003</strain>
    </source>
</reference>
<dbReference type="OrthoDB" id="1043955at2"/>
<evidence type="ECO:0000313" key="2">
    <source>
        <dbReference type="Proteomes" id="UP000276603"/>
    </source>
</evidence>
<dbReference type="AlphaFoldDB" id="A0A3B0C8K9"/>